<evidence type="ECO:0000313" key="2">
    <source>
        <dbReference type="Proteomes" id="UP001165121"/>
    </source>
</evidence>
<name>A0A9W6XKD5_9STRA</name>
<gene>
    <name evidence="1" type="ORF">Pfra01_001218800</name>
</gene>
<dbReference type="AlphaFoldDB" id="A0A9W6XKD5"/>
<evidence type="ECO:0000313" key="1">
    <source>
        <dbReference type="EMBL" id="GMF40126.1"/>
    </source>
</evidence>
<organism evidence="1 2">
    <name type="scientific">Phytophthora fragariaefolia</name>
    <dbReference type="NCBI Taxonomy" id="1490495"/>
    <lineage>
        <taxon>Eukaryota</taxon>
        <taxon>Sar</taxon>
        <taxon>Stramenopiles</taxon>
        <taxon>Oomycota</taxon>
        <taxon>Peronosporomycetes</taxon>
        <taxon>Peronosporales</taxon>
        <taxon>Peronosporaceae</taxon>
        <taxon>Phytophthora</taxon>
    </lineage>
</organism>
<dbReference type="OrthoDB" id="128157at2759"/>
<proteinExistence type="predicted"/>
<sequence length="130" mass="14991">MEEQNPVMALLEGLTQAIHELSHTVATQKYEFRSSVMYQQQHQQSNREFKIEDASMPEFHGKPHERVDEFIFEAKLFMNGNIDVNHSVNQARVVAVLASNLRDGAALWYHSRIMIDNEPICSIDEFEATL</sequence>
<keyword evidence="2" id="KW-1185">Reference proteome</keyword>
<dbReference type="EMBL" id="BSXT01001227">
    <property type="protein sequence ID" value="GMF40126.1"/>
    <property type="molecule type" value="Genomic_DNA"/>
</dbReference>
<reference evidence="1" key="1">
    <citation type="submission" date="2023-04" db="EMBL/GenBank/DDBJ databases">
        <title>Phytophthora fragariaefolia NBRC 109709.</title>
        <authorList>
            <person name="Ichikawa N."/>
            <person name="Sato H."/>
            <person name="Tonouchi N."/>
        </authorList>
    </citation>
    <scope>NUCLEOTIDE SEQUENCE</scope>
    <source>
        <strain evidence="1">NBRC 109709</strain>
    </source>
</reference>
<dbReference type="Proteomes" id="UP001165121">
    <property type="component" value="Unassembled WGS sequence"/>
</dbReference>
<protein>
    <submittedName>
        <fullName evidence="1">Unnamed protein product</fullName>
    </submittedName>
</protein>
<comment type="caution">
    <text evidence="1">The sequence shown here is derived from an EMBL/GenBank/DDBJ whole genome shotgun (WGS) entry which is preliminary data.</text>
</comment>
<accession>A0A9W6XKD5</accession>